<evidence type="ECO:0000313" key="4">
    <source>
        <dbReference type="Proteomes" id="UP000759537"/>
    </source>
</evidence>
<keyword evidence="2" id="KW-1133">Transmembrane helix</keyword>
<feature type="transmembrane region" description="Helical" evidence="2">
    <location>
        <begin position="495"/>
        <end position="511"/>
    </location>
</feature>
<gene>
    <name evidence="3" type="ORF">DFH94DRAFT_727720</name>
</gene>
<accession>A0A9P5MZI9</accession>
<dbReference type="AlphaFoldDB" id="A0A9P5MZI9"/>
<dbReference type="PANTHER" id="PTHR38644">
    <property type="entry name" value="EXPRESSED PROTEIN"/>
    <property type="match status" value="1"/>
</dbReference>
<dbReference type="Proteomes" id="UP000759537">
    <property type="component" value="Unassembled WGS sequence"/>
</dbReference>
<feature type="transmembrane region" description="Helical" evidence="2">
    <location>
        <begin position="584"/>
        <end position="604"/>
    </location>
</feature>
<protein>
    <submittedName>
        <fullName evidence="3">Uncharacterized protein</fullName>
    </submittedName>
</protein>
<comment type="caution">
    <text evidence="3">The sequence shown here is derived from an EMBL/GenBank/DDBJ whole genome shotgun (WGS) entry which is preliminary data.</text>
</comment>
<sequence length="706" mass="76698">MRTCSSFSLYRHLSPFRPRPVSHSLIYACSVIAPARSPLHLDSHATADPSHKASSSATFPTSTPSYTSLAARHPTGLQHARTLTALHTVRELIARILPPQSSESSFWNKVLCEVSDEISRSNLTSKEGRVTIVVYAVDEFSGGESFVSALLQDPFEPEAESIRISKRWEGREQSTRLDIEYAASPIEDTKSNSEGPSPSSSHVIHLSSSFLASMPFPVRFIELRPTRELSQDDLRLLYTAHIPIIVLNPLTTPLTTLASYSSSNSRAAVLPYPLPPHALLLITSPSPISTSSSIPPTVFELGVSPNRVFFVDPDRALLSIRALHTNSSDALHVQRYSDDALASGLSLLRRQLQSVPTSVQKGDALVSAAVGVLRNSLDGAEAELREAAALVRILRSETSHESADAHRTVFGPALGRVLLDDPTPSHRSGSTPMKAEATATTDQSNSSKNKSNKVHIAMSHADDIVLPVLENMTWWRVLWVPDEVGWRMRQAVRDAWVGTIASGLLPVLATLPSTQSRQASRALSRTAALPPTLRSPVLLNALNQLTHAPSFALEPRALLRPLEHRLARLDAGPTAALARAAQVLILRVAGSVGVGAASGVLVFMHQVGEVAGAGVLLGAAVGFRWAIGRWDKMRKMWRADWSRVKEAAERDVEGALDQALEKQVLIVPVRAAEGIEGIVVKRKDEIGQLKREVDKLDVVISESRYS</sequence>
<dbReference type="PANTHER" id="PTHR38644:SF1">
    <property type="entry name" value="EXPRESSED PROTEIN"/>
    <property type="match status" value="1"/>
</dbReference>
<evidence type="ECO:0000313" key="3">
    <source>
        <dbReference type="EMBL" id="KAF8482522.1"/>
    </source>
</evidence>
<evidence type="ECO:0000256" key="1">
    <source>
        <dbReference type="SAM" id="MobiDB-lite"/>
    </source>
</evidence>
<dbReference type="OrthoDB" id="5319015at2759"/>
<keyword evidence="2" id="KW-0812">Transmembrane</keyword>
<reference evidence="3" key="2">
    <citation type="journal article" date="2020" name="Nat. Commun.">
        <title>Large-scale genome sequencing of mycorrhizal fungi provides insights into the early evolution of symbiotic traits.</title>
        <authorList>
            <person name="Miyauchi S."/>
            <person name="Kiss E."/>
            <person name="Kuo A."/>
            <person name="Drula E."/>
            <person name="Kohler A."/>
            <person name="Sanchez-Garcia M."/>
            <person name="Morin E."/>
            <person name="Andreopoulos B."/>
            <person name="Barry K.W."/>
            <person name="Bonito G."/>
            <person name="Buee M."/>
            <person name="Carver A."/>
            <person name="Chen C."/>
            <person name="Cichocki N."/>
            <person name="Clum A."/>
            <person name="Culley D."/>
            <person name="Crous P.W."/>
            <person name="Fauchery L."/>
            <person name="Girlanda M."/>
            <person name="Hayes R.D."/>
            <person name="Keri Z."/>
            <person name="LaButti K."/>
            <person name="Lipzen A."/>
            <person name="Lombard V."/>
            <person name="Magnuson J."/>
            <person name="Maillard F."/>
            <person name="Murat C."/>
            <person name="Nolan M."/>
            <person name="Ohm R.A."/>
            <person name="Pangilinan J."/>
            <person name="Pereira M.F."/>
            <person name="Perotto S."/>
            <person name="Peter M."/>
            <person name="Pfister S."/>
            <person name="Riley R."/>
            <person name="Sitrit Y."/>
            <person name="Stielow J.B."/>
            <person name="Szollosi G."/>
            <person name="Zifcakova L."/>
            <person name="Stursova M."/>
            <person name="Spatafora J.W."/>
            <person name="Tedersoo L."/>
            <person name="Vaario L.M."/>
            <person name="Yamada A."/>
            <person name="Yan M."/>
            <person name="Wang P."/>
            <person name="Xu J."/>
            <person name="Bruns T."/>
            <person name="Baldrian P."/>
            <person name="Vilgalys R."/>
            <person name="Dunand C."/>
            <person name="Henrissat B."/>
            <person name="Grigoriev I.V."/>
            <person name="Hibbett D."/>
            <person name="Nagy L.G."/>
            <person name="Martin F.M."/>
        </authorList>
    </citation>
    <scope>NUCLEOTIDE SEQUENCE</scope>
    <source>
        <strain evidence="3">Prilba</strain>
    </source>
</reference>
<reference evidence="3" key="1">
    <citation type="submission" date="2019-10" db="EMBL/GenBank/DDBJ databases">
        <authorList>
            <consortium name="DOE Joint Genome Institute"/>
            <person name="Kuo A."/>
            <person name="Miyauchi S."/>
            <person name="Kiss E."/>
            <person name="Drula E."/>
            <person name="Kohler A."/>
            <person name="Sanchez-Garcia M."/>
            <person name="Andreopoulos B."/>
            <person name="Barry K.W."/>
            <person name="Bonito G."/>
            <person name="Buee M."/>
            <person name="Carver A."/>
            <person name="Chen C."/>
            <person name="Cichocki N."/>
            <person name="Clum A."/>
            <person name="Culley D."/>
            <person name="Crous P.W."/>
            <person name="Fauchery L."/>
            <person name="Girlanda M."/>
            <person name="Hayes R."/>
            <person name="Keri Z."/>
            <person name="LaButti K."/>
            <person name="Lipzen A."/>
            <person name="Lombard V."/>
            <person name="Magnuson J."/>
            <person name="Maillard F."/>
            <person name="Morin E."/>
            <person name="Murat C."/>
            <person name="Nolan M."/>
            <person name="Ohm R."/>
            <person name="Pangilinan J."/>
            <person name="Pereira M."/>
            <person name="Perotto S."/>
            <person name="Peter M."/>
            <person name="Riley R."/>
            <person name="Sitrit Y."/>
            <person name="Stielow B."/>
            <person name="Szollosi G."/>
            <person name="Zifcakova L."/>
            <person name="Stursova M."/>
            <person name="Spatafora J.W."/>
            <person name="Tedersoo L."/>
            <person name="Vaario L.-M."/>
            <person name="Yamada A."/>
            <person name="Yan M."/>
            <person name="Wang P."/>
            <person name="Xu J."/>
            <person name="Bruns T."/>
            <person name="Baldrian P."/>
            <person name="Vilgalys R."/>
            <person name="Henrissat B."/>
            <person name="Grigoriev I.V."/>
            <person name="Hibbett D."/>
            <person name="Nagy L.G."/>
            <person name="Martin F.M."/>
        </authorList>
    </citation>
    <scope>NUCLEOTIDE SEQUENCE</scope>
    <source>
        <strain evidence="3">Prilba</strain>
    </source>
</reference>
<keyword evidence="4" id="KW-1185">Reference proteome</keyword>
<proteinExistence type="predicted"/>
<name>A0A9P5MZI9_9AGAM</name>
<organism evidence="3 4">
    <name type="scientific">Russula ochroleuca</name>
    <dbReference type="NCBI Taxonomy" id="152965"/>
    <lineage>
        <taxon>Eukaryota</taxon>
        <taxon>Fungi</taxon>
        <taxon>Dikarya</taxon>
        <taxon>Basidiomycota</taxon>
        <taxon>Agaricomycotina</taxon>
        <taxon>Agaricomycetes</taxon>
        <taxon>Russulales</taxon>
        <taxon>Russulaceae</taxon>
        <taxon>Russula</taxon>
    </lineage>
</organism>
<dbReference type="EMBL" id="WHVB01000005">
    <property type="protein sequence ID" value="KAF8482522.1"/>
    <property type="molecule type" value="Genomic_DNA"/>
</dbReference>
<keyword evidence="2" id="KW-0472">Membrane</keyword>
<evidence type="ECO:0000256" key="2">
    <source>
        <dbReference type="SAM" id="Phobius"/>
    </source>
</evidence>
<feature type="transmembrane region" description="Helical" evidence="2">
    <location>
        <begin position="610"/>
        <end position="627"/>
    </location>
</feature>
<feature type="region of interest" description="Disordered" evidence="1">
    <location>
        <begin position="420"/>
        <end position="453"/>
    </location>
</feature>